<accession>A0A6J4ILA3</accession>
<keyword evidence="1" id="KW-1133">Transmembrane helix</keyword>
<evidence type="ECO:0000256" key="1">
    <source>
        <dbReference type="SAM" id="Phobius"/>
    </source>
</evidence>
<keyword evidence="1" id="KW-0472">Membrane</keyword>
<evidence type="ECO:0000313" key="2">
    <source>
        <dbReference type="EMBL" id="CAA9253109.1"/>
    </source>
</evidence>
<protein>
    <submittedName>
        <fullName evidence="2">Uncharacterized protein</fullName>
    </submittedName>
</protein>
<name>A0A6J4ILA3_9CYAN</name>
<dbReference type="EMBL" id="CADCTM010000315">
    <property type="protein sequence ID" value="CAA9253109.1"/>
    <property type="molecule type" value="Genomic_DNA"/>
</dbReference>
<organism evidence="2">
    <name type="scientific">uncultured Coleofasciculus sp</name>
    <dbReference type="NCBI Taxonomy" id="1267456"/>
    <lineage>
        <taxon>Bacteria</taxon>
        <taxon>Bacillati</taxon>
        <taxon>Cyanobacteriota</taxon>
        <taxon>Cyanophyceae</taxon>
        <taxon>Coleofasciculales</taxon>
        <taxon>Coleofasciculaceae</taxon>
        <taxon>Coleofasciculus</taxon>
        <taxon>environmental samples</taxon>
    </lineage>
</organism>
<sequence>MFIVPGSWFIGGCPEPGTISIFISSLFSLFSLEKRQLQRTT</sequence>
<dbReference type="AlphaFoldDB" id="A0A6J4ILA3"/>
<reference evidence="2" key="1">
    <citation type="submission" date="2020-02" db="EMBL/GenBank/DDBJ databases">
        <authorList>
            <person name="Meier V. D."/>
        </authorList>
    </citation>
    <scope>NUCLEOTIDE SEQUENCE</scope>
    <source>
        <strain evidence="2">AVDCRST_MAG92</strain>
    </source>
</reference>
<keyword evidence="1" id="KW-0812">Transmembrane</keyword>
<feature type="transmembrane region" description="Helical" evidence="1">
    <location>
        <begin position="6"/>
        <end position="30"/>
    </location>
</feature>
<proteinExistence type="predicted"/>
<gene>
    <name evidence="2" type="ORF">AVDCRST_MAG92-2099</name>
</gene>